<name>E3GEC7_9FIRM</name>
<dbReference type="AlphaFoldDB" id="E3GEC7"/>
<dbReference type="HOGENOM" id="CLU_3251677_0_0_9"/>
<dbReference type="KEGG" id="elm:ELI_2944"/>
<accession>E3GEC7</accession>
<reference evidence="1 2" key="2">
    <citation type="journal article" date="2011" name="J. Bacteriol.">
        <title>Complete genome sequence of a carbon monoxide-utilizing acetogen, Eubacterium limosum KIST612.</title>
        <authorList>
            <person name="Roh H."/>
            <person name="Ko H.J."/>
            <person name="Kim D."/>
            <person name="Choi D.G."/>
            <person name="Park S."/>
            <person name="Kim S."/>
            <person name="Chang I.S."/>
            <person name="Choi I.G."/>
        </authorList>
    </citation>
    <scope>NUCLEOTIDE SEQUENCE [LARGE SCALE GENOMIC DNA]</scope>
    <source>
        <strain evidence="1 2">KIST612</strain>
    </source>
</reference>
<organism evidence="1 2">
    <name type="scientific">Eubacterium callanderi</name>
    <dbReference type="NCBI Taxonomy" id="53442"/>
    <lineage>
        <taxon>Bacteria</taxon>
        <taxon>Bacillati</taxon>
        <taxon>Bacillota</taxon>
        <taxon>Clostridia</taxon>
        <taxon>Eubacteriales</taxon>
        <taxon>Eubacteriaceae</taxon>
        <taxon>Eubacterium</taxon>
    </lineage>
</organism>
<proteinExistence type="predicted"/>
<protein>
    <submittedName>
        <fullName evidence="1">Uncharacterized protein</fullName>
    </submittedName>
</protein>
<dbReference type="EMBL" id="CP002273">
    <property type="protein sequence ID" value="ADO37913.1"/>
    <property type="molecule type" value="Genomic_DNA"/>
</dbReference>
<evidence type="ECO:0000313" key="2">
    <source>
        <dbReference type="Proteomes" id="UP000006873"/>
    </source>
</evidence>
<gene>
    <name evidence="1" type="ordered locus">ELI_2944</name>
</gene>
<reference key="1">
    <citation type="submission" date="2010-09" db="EMBL/GenBank/DDBJ databases">
        <authorList>
            <person name="Roh H."/>
            <person name="Ko H.-J."/>
            <person name="Kim D."/>
            <person name="Choi D.G."/>
            <person name="Park S."/>
            <person name="Kim S."/>
            <person name="Kim K.H."/>
            <person name="Chang I.S."/>
            <person name="Choi I.-G."/>
        </authorList>
    </citation>
    <scope>NUCLEOTIDE SEQUENCE</scope>
    <source>
        <strain>KIST612</strain>
    </source>
</reference>
<sequence>MIRYDSDDNRFSISKNCYLNQYTDSLILIYPVSICTKPKEKT</sequence>
<keyword evidence="2" id="KW-1185">Reference proteome</keyword>
<evidence type="ECO:0000313" key="1">
    <source>
        <dbReference type="EMBL" id="ADO37913.1"/>
    </source>
</evidence>
<dbReference type="Proteomes" id="UP000006873">
    <property type="component" value="Chromosome"/>
</dbReference>